<feature type="transmembrane region" description="Helical" evidence="10">
    <location>
        <begin position="315"/>
        <end position="336"/>
    </location>
</feature>
<dbReference type="Pfam" id="PF04597">
    <property type="entry name" value="Ribophorin_I"/>
    <property type="match status" value="1"/>
</dbReference>
<accession>A0AAN8ZLZ6</accession>
<evidence type="ECO:0000256" key="4">
    <source>
        <dbReference type="ARBA" id="ARBA00008905"/>
    </source>
</evidence>
<name>A0AAN8ZLZ6_9MAGN</name>
<keyword evidence="6" id="KW-0732">Signal</keyword>
<dbReference type="EMBL" id="JBAMMX010000006">
    <property type="protein sequence ID" value="KAK6939108.1"/>
    <property type="molecule type" value="Genomic_DNA"/>
</dbReference>
<comment type="pathway">
    <text evidence="3 10">Protein modification; protein glycosylation.</text>
</comment>
<keyword evidence="9 10" id="KW-0472">Membrane</keyword>
<evidence type="ECO:0000256" key="10">
    <source>
        <dbReference type="RuleBase" id="RU361143"/>
    </source>
</evidence>
<evidence type="ECO:0000256" key="3">
    <source>
        <dbReference type="ARBA" id="ARBA00004922"/>
    </source>
</evidence>
<evidence type="ECO:0000313" key="11">
    <source>
        <dbReference type="EMBL" id="KAK6939108.1"/>
    </source>
</evidence>
<dbReference type="InterPro" id="IPR007676">
    <property type="entry name" value="Ribophorin_I"/>
</dbReference>
<evidence type="ECO:0000256" key="6">
    <source>
        <dbReference type="ARBA" id="ARBA00022729"/>
    </source>
</evidence>
<dbReference type="AlphaFoldDB" id="A0AAN8ZLZ6"/>
<dbReference type="PANTHER" id="PTHR21049:SF0">
    <property type="entry name" value="DOLICHYL-DIPHOSPHOOLIGOSACCHARIDE--PROTEIN GLYCOSYLTRANSFERASE SUBUNIT 1"/>
    <property type="match status" value="1"/>
</dbReference>
<dbReference type="PANTHER" id="PTHR21049">
    <property type="entry name" value="RIBOPHORIN I"/>
    <property type="match status" value="1"/>
</dbReference>
<keyword evidence="12" id="KW-1185">Reference proteome</keyword>
<evidence type="ECO:0000256" key="2">
    <source>
        <dbReference type="ARBA" id="ARBA00004115"/>
    </source>
</evidence>
<dbReference type="GO" id="GO:0018279">
    <property type="term" value="P:protein N-linked glycosylation via asparagine"/>
    <property type="evidence" value="ECO:0007669"/>
    <property type="project" value="TreeGrafter"/>
</dbReference>
<keyword evidence="8 10" id="KW-1133">Transmembrane helix</keyword>
<comment type="function">
    <text evidence="1 10">Subunit of the oligosaccharyl transferase (OST) complex that catalyzes the initial transfer of a defined glycan (Glc(3)Man(9)GlcNAc(2) in eukaryotes) from the lipid carrier dolichol-pyrophosphate to an asparagine residue within an Asn-X-Ser/Thr consensus motif in nascent polypeptide chains, the first step in protein N-glycosylation. N-glycosylation occurs cotranslationally and the complex associates with the Sec61 complex at the channel-forming translocon complex that mediates protein translocation across the endoplasmic reticulum (ER). All subunits are required for a maximal enzyme activity.</text>
</comment>
<gene>
    <name evidence="11" type="ORF">RJ641_032616</name>
</gene>
<evidence type="ECO:0000256" key="8">
    <source>
        <dbReference type="ARBA" id="ARBA00022989"/>
    </source>
</evidence>
<comment type="similarity">
    <text evidence="4 10">Belongs to the OST1 family.</text>
</comment>
<proteinExistence type="inferred from homology"/>
<protein>
    <recommendedName>
        <fullName evidence="10">Dolichyl-diphosphooligosaccharide--protein glycosyltransferase subunit 1</fullName>
    </recommendedName>
</protein>
<evidence type="ECO:0000256" key="9">
    <source>
        <dbReference type="ARBA" id="ARBA00023136"/>
    </source>
</evidence>
<dbReference type="Proteomes" id="UP001370490">
    <property type="component" value="Unassembled WGS sequence"/>
</dbReference>
<evidence type="ECO:0000256" key="7">
    <source>
        <dbReference type="ARBA" id="ARBA00022824"/>
    </source>
</evidence>
<organism evidence="11 12">
    <name type="scientific">Dillenia turbinata</name>
    <dbReference type="NCBI Taxonomy" id="194707"/>
    <lineage>
        <taxon>Eukaryota</taxon>
        <taxon>Viridiplantae</taxon>
        <taxon>Streptophyta</taxon>
        <taxon>Embryophyta</taxon>
        <taxon>Tracheophyta</taxon>
        <taxon>Spermatophyta</taxon>
        <taxon>Magnoliopsida</taxon>
        <taxon>eudicotyledons</taxon>
        <taxon>Gunneridae</taxon>
        <taxon>Pentapetalae</taxon>
        <taxon>Dilleniales</taxon>
        <taxon>Dilleniaceae</taxon>
        <taxon>Dillenia</taxon>
    </lineage>
</organism>
<keyword evidence="7 10" id="KW-0256">Endoplasmic reticulum</keyword>
<evidence type="ECO:0000256" key="1">
    <source>
        <dbReference type="ARBA" id="ARBA00002791"/>
    </source>
</evidence>
<evidence type="ECO:0000313" key="12">
    <source>
        <dbReference type="Proteomes" id="UP001370490"/>
    </source>
</evidence>
<comment type="subcellular location">
    <subcellularLocation>
        <location evidence="2 10">Endoplasmic reticulum membrane</location>
        <topology evidence="2 10">Single-pass type I membrane protein</topology>
    </subcellularLocation>
</comment>
<comment type="subunit">
    <text evidence="10">Component of the oligosaccharyltransferase (OST) complex.</text>
</comment>
<reference evidence="11 12" key="1">
    <citation type="submission" date="2023-12" db="EMBL/GenBank/DDBJ databases">
        <title>A high-quality genome assembly for Dillenia turbinata (Dilleniales).</title>
        <authorList>
            <person name="Chanderbali A."/>
        </authorList>
    </citation>
    <scope>NUCLEOTIDE SEQUENCE [LARGE SCALE GENOMIC DNA]</scope>
    <source>
        <strain evidence="11">LSX21</strain>
        <tissue evidence="11">Leaf</tissue>
    </source>
</reference>
<sequence>MPPGLTFYSVSLPKGLDKGGSLTLDVLAVFTNMLQSFPEKISRADFHLVVFQDTAYSLSPYAVKTETLGVKLHPNARFESYTKVANTKGLDSEIKSVPFENLPPFSYTPIVVHYENNHPFALVREVEISHWGNVQVIELYNLVHGGAESKGEFSTLDYQARPHVRGASAFRHLVAKLPPRARSVYYRDEIGNILTSHLWGDYKKVVIFGWDCFFHQETVFEPRYPMFGGWRTSFTVGYGLPLKDLLFEIEGKRFLNFSFESPINEVAIDKLIVKITFSHLDIVGRPVVPEKINVDSAAFQCLGSQLYCFLDFSSFLLHVLSIYACGFVNLQVFYFLSSKVASGRGDVQAWKETRMKELSRELKPSPLFLQSSPQAAQILPKVEELIAKEKELREKLLLKHFTAVDSCEKKVWGMGNKEPRFGFEAGG</sequence>
<dbReference type="GO" id="GO:0008250">
    <property type="term" value="C:oligosaccharyltransferase complex"/>
    <property type="evidence" value="ECO:0007669"/>
    <property type="project" value="UniProtKB-UniRule"/>
</dbReference>
<evidence type="ECO:0000256" key="5">
    <source>
        <dbReference type="ARBA" id="ARBA00022692"/>
    </source>
</evidence>
<keyword evidence="5 10" id="KW-0812">Transmembrane</keyword>
<comment type="caution">
    <text evidence="11">The sequence shown here is derived from an EMBL/GenBank/DDBJ whole genome shotgun (WGS) entry which is preliminary data.</text>
</comment>